<comment type="subcellular location">
    <subcellularLocation>
        <location evidence="4">Cytoplasm</location>
    </subcellularLocation>
</comment>
<dbReference type="Proteomes" id="UP001652564">
    <property type="component" value="Unassembled WGS sequence"/>
</dbReference>
<comment type="function">
    <text evidence="4">Nucleoside triphosphate pyrophosphatase that hydrolyzes dTTP and UTP. May have a dual role in cell division arrest and in preventing the incorporation of modified nucleotides into cellular nucleic acids.</text>
</comment>
<evidence type="ECO:0000256" key="1">
    <source>
        <dbReference type="ARBA" id="ARBA00001968"/>
    </source>
</evidence>
<keyword evidence="3 4" id="KW-0546">Nucleotide metabolism</keyword>
<evidence type="ECO:0000256" key="4">
    <source>
        <dbReference type="HAMAP-Rule" id="MF_00528"/>
    </source>
</evidence>
<keyword evidence="2 4" id="KW-0378">Hydrolase</keyword>
<comment type="cofactor">
    <cofactor evidence="1 4">
        <name>a divalent metal cation</name>
        <dbReference type="ChEBI" id="CHEBI:60240"/>
    </cofactor>
</comment>
<dbReference type="NCBIfam" id="TIGR00172">
    <property type="entry name" value="maf"/>
    <property type="match status" value="1"/>
</dbReference>
<keyword evidence="4" id="KW-0963">Cytoplasm</keyword>
<sequence length="194" mass="20700">MPPRLVLGSGSPRRKELLAQLGLAPDDIRAPDIDETPLKGELPRPYCERMAREKAAAVIAAADEVVLCADTTVALGRRILGKPESAGEAAEFLLKLSGRRHRVITAVAVKRGDRLWQRSVETVVKVKALSDVEINAYLASGEWQGKAGAYGIQGRFGAFIPWLQGSFTGVVGLPVAETAHLLEAAGIDTHGVEA</sequence>
<feature type="site" description="Important for substrate specificity" evidence="4">
    <location>
        <position position="13"/>
    </location>
</feature>
<dbReference type="Pfam" id="PF02545">
    <property type="entry name" value="Maf"/>
    <property type="match status" value="1"/>
</dbReference>
<dbReference type="EMBL" id="JAOWKZ010000001">
    <property type="protein sequence ID" value="MCV2871503.1"/>
    <property type="molecule type" value="Genomic_DNA"/>
</dbReference>
<feature type="active site" description="Proton acceptor" evidence="4">
    <location>
        <position position="70"/>
    </location>
</feature>
<dbReference type="PANTHER" id="PTHR43213">
    <property type="entry name" value="BIFUNCTIONAL DTTP/UTP PYROPHOSPHATASE/METHYLTRANSFERASE PROTEIN-RELATED"/>
    <property type="match status" value="1"/>
</dbReference>
<evidence type="ECO:0000256" key="3">
    <source>
        <dbReference type="ARBA" id="ARBA00023080"/>
    </source>
</evidence>
<comment type="similarity">
    <text evidence="4">Belongs to the Maf family. YhdE subfamily.</text>
</comment>
<evidence type="ECO:0000313" key="5">
    <source>
        <dbReference type="EMBL" id="MCV2871503.1"/>
    </source>
</evidence>
<comment type="catalytic activity">
    <reaction evidence="4">
        <text>UTP + H2O = UMP + diphosphate + H(+)</text>
        <dbReference type="Rhea" id="RHEA:29395"/>
        <dbReference type="ChEBI" id="CHEBI:15377"/>
        <dbReference type="ChEBI" id="CHEBI:15378"/>
        <dbReference type="ChEBI" id="CHEBI:33019"/>
        <dbReference type="ChEBI" id="CHEBI:46398"/>
        <dbReference type="ChEBI" id="CHEBI:57865"/>
        <dbReference type="EC" id="3.6.1.9"/>
    </reaction>
</comment>
<dbReference type="RefSeq" id="WP_263738672.1">
    <property type="nucleotide sequence ID" value="NZ_JAOWKZ010000001.1"/>
</dbReference>
<comment type="catalytic activity">
    <reaction evidence="4">
        <text>dTTP + H2O = dTMP + diphosphate + H(+)</text>
        <dbReference type="Rhea" id="RHEA:28534"/>
        <dbReference type="ChEBI" id="CHEBI:15377"/>
        <dbReference type="ChEBI" id="CHEBI:15378"/>
        <dbReference type="ChEBI" id="CHEBI:33019"/>
        <dbReference type="ChEBI" id="CHEBI:37568"/>
        <dbReference type="ChEBI" id="CHEBI:63528"/>
        <dbReference type="EC" id="3.6.1.9"/>
    </reaction>
</comment>
<protein>
    <recommendedName>
        <fullName evidence="4">dTTP/UTP pyrophosphatase</fullName>
        <shortName evidence="4">dTTPase/UTPase</shortName>
        <ecNumber evidence="4">3.6.1.9</ecNumber>
    </recommendedName>
    <alternativeName>
        <fullName evidence="4">Nucleoside triphosphate pyrophosphatase</fullName>
    </alternativeName>
    <alternativeName>
        <fullName evidence="4">Nucleotide pyrophosphatase</fullName>
        <shortName evidence="4">Nucleotide PPase</shortName>
    </alternativeName>
</protein>
<evidence type="ECO:0000313" key="6">
    <source>
        <dbReference type="Proteomes" id="UP001652564"/>
    </source>
</evidence>
<dbReference type="Gene3D" id="3.90.950.10">
    <property type="match status" value="1"/>
</dbReference>
<feature type="site" description="Important for substrate specificity" evidence="4">
    <location>
        <position position="153"/>
    </location>
</feature>
<reference evidence="5 6" key="1">
    <citation type="submission" date="2022-10" db="EMBL/GenBank/DDBJ databases">
        <title>Defluviimonas sp. nov., isolated from ocean surface sediments.</title>
        <authorList>
            <person name="He W."/>
            <person name="Wang L."/>
            <person name="Zhang D.-F."/>
        </authorList>
    </citation>
    <scope>NUCLEOTIDE SEQUENCE [LARGE SCALE GENOMIC DNA]</scope>
    <source>
        <strain evidence="5 6">WL0050</strain>
    </source>
</reference>
<proteinExistence type="inferred from homology"/>
<comment type="caution">
    <text evidence="4">Lacks conserved residue(s) required for the propagation of feature annotation.</text>
</comment>
<evidence type="ECO:0000256" key="2">
    <source>
        <dbReference type="ARBA" id="ARBA00022801"/>
    </source>
</evidence>
<feature type="site" description="Important for substrate specificity" evidence="4">
    <location>
        <position position="71"/>
    </location>
</feature>
<keyword evidence="6" id="KW-1185">Reference proteome</keyword>
<name>A0ABT2ZKD9_9RHOB</name>
<dbReference type="InterPro" id="IPR029001">
    <property type="entry name" value="ITPase-like_fam"/>
</dbReference>
<dbReference type="CDD" id="cd00555">
    <property type="entry name" value="Maf"/>
    <property type="match status" value="1"/>
</dbReference>
<accession>A0ABT2ZKD9</accession>
<dbReference type="HAMAP" id="MF_00528">
    <property type="entry name" value="Maf"/>
    <property type="match status" value="1"/>
</dbReference>
<comment type="caution">
    <text evidence="5">The sequence shown here is derived from an EMBL/GenBank/DDBJ whole genome shotgun (WGS) entry which is preliminary data.</text>
</comment>
<gene>
    <name evidence="5" type="ORF">OEZ71_04255</name>
</gene>
<dbReference type="PIRSF" id="PIRSF006305">
    <property type="entry name" value="Maf"/>
    <property type="match status" value="1"/>
</dbReference>
<dbReference type="PANTHER" id="PTHR43213:SF5">
    <property type="entry name" value="BIFUNCTIONAL DTTP_UTP PYROPHOSPHATASE_METHYLTRANSFERASE PROTEIN-RELATED"/>
    <property type="match status" value="1"/>
</dbReference>
<organism evidence="5 6">
    <name type="scientific">Albidovulum litorale</name>
    <dbReference type="NCBI Taxonomy" id="2984134"/>
    <lineage>
        <taxon>Bacteria</taxon>
        <taxon>Pseudomonadati</taxon>
        <taxon>Pseudomonadota</taxon>
        <taxon>Alphaproteobacteria</taxon>
        <taxon>Rhodobacterales</taxon>
        <taxon>Paracoccaceae</taxon>
        <taxon>Albidovulum</taxon>
    </lineage>
</organism>
<dbReference type="SUPFAM" id="SSF52972">
    <property type="entry name" value="ITPase-like"/>
    <property type="match status" value="1"/>
</dbReference>
<dbReference type="InterPro" id="IPR003697">
    <property type="entry name" value="Maf-like"/>
</dbReference>
<dbReference type="EC" id="3.6.1.9" evidence="4"/>